<dbReference type="GO" id="GO:0003729">
    <property type="term" value="F:mRNA binding"/>
    <property type="evidence" value="ECO:0007669"/>
    <property type="project" value="TreeGrafter"/>
</dbReference>
<reference evidence="10 11" key="1">
    <citation type="submission" date="2024-01" db="EMBL/GenBank/DDBJ databases">
        <title>Genome assemblies of Stephania.</title>
        <authorList>
            <person name="Yang L."/>
        </authorList>
    </citation>
    <scope>NUCLEOTIDE SEQUENCE [LARGE SCALE GENOMIC DNA]</scope>
    <source>
        <strain evidence="10">YNDBR</strain>
        <tissue evidence="10">Leaf</tissue>
    </source>
</reference>
<dbReference type="SUPFAM" id="SSF81301">
    <property type="entry name" value="Nucleotidyltransferase"/>
    <property type="match status" value="1"/>
</dbReference>
<dbReference type="Proteomes" id="UP001420932">
    <property type="component" value="Unassembled WGS sequence"/>
</dbReference>
<dbReference type="PANTHER" id="PTHR23092:SF15">
    <property type="entry name" value="INACTIVE NON-CANONICAL POLY(A) RNA POLYMERASE PROTEIN TRF4-2-RELATED"/>
    <property type="match status" value="1"/>
</dbReference>
<dbReference type="GO" id="GO:1990817">
    <property type="term" value="F:poly(A) RNA polymerase activity"/>
    <property type="evidence" value="ECO:0007669"/>
    <property type="project" value="UniProtKB-EC"/>
</dbReference>
<evidence type="ECO:0000256" key="7">
    <source>
        <dbReference type="SAM" id="MobiDB-lite"/>
    </source>
</evidence>
<comment type="caution">
    <text evidence="10">The sequence shown here is derived from an EMBL/GenBank/DDBJ whole genome shotgun (WGS) entry which is preliminary data.</text>
</comment>
<dbReference type="InterPro" id="IPR054708">
    <property type="entry name" value="MTPAP-like_central"/>
</dbReference>
<dbReference type="GO" id="GO:0005730">
    <property type="term" value="C:nucleolus"/>
    <property type="evidence" value="ECO:0007669"/>
    <property type="project" value="TreeGrafter"/>
</dbReference>
<feature type="domain" description="PAP-associated" evidence="8">
    <location>
        <begin position="395"/>
        <end position="453"/>
    </location>
</feature>
<dbReference type="Gene3D" id="1.10.1410.10">
    <property type="match status" value="1"/>
</dbReference>
<dbReference type="InterPro" id="IPR002058">
    <property type="entry name" value="PAP_assoc"/>
</dbReference>
<comment type="similarity">
    <text evidence="2">Belongs to the DNA polymerase type-B-like family.</text>
</comment>
<keyword evidence="11" id="KW-1185">Reference proteome</keyword>
<dbReference type="GO" id="GO:0046872">
    <property type="term" value="F:metal ion binding"/>
    <property type="evidence" value="ECO:0007669"/>
    <property type="project" value="UniProtKB-KW"/>
</dbReference>
<name>A0AAP0EFN0_9MAGN</name>
<feature type="region of interest" description="Disordered" evidence="7">
    <location>
        <begin position="549"/>
        <end position="620"/>
    </location>
</feature>
<dbReference type="SUPFAM" id="SSF81631">
    <property type="entry name" value="PAP/OAS1 substrate-binding domain"/>
    <property type="match status" value="1"/>
</dbReference>
<sequence length="620" mass="69014">MACLVRGISSDYLHWTTNPLGVVEEITTLPLPLKQTPNNNHADVNDFFFVLPPCFPSTAEEEVRRRKAANRKAPVCARRRGVWVFNGTAEEIFNGTAKWEQQQRSRAAAATSYLVCYVHRSANLAVRIVAEDVDSTSGEIERVDYGSDNGETDDYLSLSLAAAEAPEPSPAVQTPAHPAERPLERGWFRPNARFKSPMLQLHKEIIDFCEFLSPTPEEQGARSAAVTSVFDVIKHIWPACQVEVFGSFKTGLYLPTSDIDVVILDSRVNSPQIGLYALSRALSQKGVAKNIQVIGKARVPIIKFVEKKSGVAFDISFDVENGPKAADFIKDAVKRLPPLRPLCLILKIFLQQRALNEVYSGGIGSYALLTMLIVQLQMHWKGQKLHSRQVSPEHNLGVLLVNFFDFYGHKLNIYDVGVSCNGEGGFFLKANRGFLNRDRPYLLSIEDPQAPENDIGKNSFNYSQIRSAFGMAFSMLTNEKTILNLGPDKSILGTIIRPDPVLLERKGGSNGKMTFNSLLPGAGDLPLPQFDNNQDLYCNWMLDEEDPLPRGNGISGVGMPRSSSSQKRKRVLKEKLKSQIDENGQEGRSSHEKSMSRKQKRVEDTRRSDGKVYDDEISGL</sequence>
<feature type="domain" description="Poly(A) RNA polymerase mitochondrial-like central palm" evidence="9">
    <location>
        <begin position="201"/>
        <end position="322"/>
    </location>
</feature>
<evidence type="ECO:0000256" key="6">
    <source>
        <dbReference type="ARBA" id="ARBA00022842"/>
    </source>
</evidence>
<dbReference type="FunFam" id="3.30.460.10:FF:000006">
    <property type="entry name" value="non-canonical poly(A) RNA polymerase PAPD5"/>
    <property type="match status" value="1"/>
</dbReference>
<evidence type="ECO:0000313" key="10">
    <source>
        <dbReference type="EMBL" id="KAK9092545.1"/>
    </source>
</evidence>
<dbReference type="InterPro" id="IPR043519">
    <property type="entry name" value="NT_sf"/>
</dbReference>
<protein>
    <recommendedName>
        <fullName evidence="3">polynucleotide adenylyltransferase</fullName>
        <ecNumber evidence="3">2.7.7.19</ecNumber>
    </recommendedName>
</protein>
<evidence type="ECO:0000256" key="1">
    <source>
        <dbReference type="ARBA" id="ARBA00001936"/>
    </source>
</evidence>
<dbReference type="GO" id="GO:0031123">
    <property type="term" value="P:RNA 3'-end processing"/>
    <property type="evidence" value="ECO:0007669"/>
    <property type="project" value="TreeGrafter"/>
</dbReference>
<dbReference type="Pfam" id="PF03828">
    <property type="entry name" value="PAP_assoc"/>
    <property type="match status" value="1"/>
</dbReference>
<dbReference type="FunFam" id="1.10.1410.10:FF:000009">
    <property type="entry name" value="Poly(A) RNA polymerase cid14"/>
    <property type="match status" value="1"/>
</dbReference>
<keyword evidence="4" id="KW-0808">Transferase</keyword>
<accession>A0AAP0EFN0</accession>
<keyword evidence="5" id="KW-0479">Metal-binding</keyword>
<feature type="compositionally biased region" description="Basic and acidic residues" evidence="7">
    <location>
        <begin position="588"/>
        <end position="614"/>
    </location>
</feature>
<evidence type="ECO:0000256" key="5">
    <source>
        <dbReference type="ARBA" id="ARBA00022723"/>
    </source>
</evidence>
<dbReference type="PANTHER" id="PTHR23092">
    <property type="entry name" value="POLY(A) RNA POLYMERASE"/>
    <property type="match status" value="1"/>
</dbReference>
<dbReference type="InterPro" id="IPR045862">
    <property type="entry name" value="Trf4-like"/>
</dbReference>
<dbReference type="CDD" id="cd05402">
    <property type="entry name" value="NT_PAP_TUTase"/>
    <property type="match status" value="1"/>
</dbReference>
<dbReference type="AlphaFoldDB" id="A0AAP0EFN0"/>
<dbReference type="EC" id="2.7.7.19" evidence="3"/>
<evidence type="ECO:0000256" key="2">
    <source>
        <dbReference type="ARBA" id="ARBA00008593"/>
    </source>
</evidence>
<evidence type="ECO:0000313" key="11">
    <source>
        <dbReference type="Proteomes" id="UP001420932"/>
    </source>
</evidence>
<evidence type="ECO:0000256" key="4">
    <source>
        <dbReference type="ARBA" id="ARBA00022679"/>
    </source>
</evidence>
<dbReference type="Pfam" id="PF22600">
    <property type="entry name" value="MTPAP-like_central"/>
    <property type="match status" value="1"/>
</dbReference>
<comment type="cofactor">
    <cofactor evidence="1">
        <name>Mn(2+)</name>
        <dbReference type="ChEBI" id="CHEBI:29035"/>
    </cofactor>
</comment>
<organism evidence="10 11">
    <name type="scientific">Stephania yunnanensis</name>
    <dbReference type="NCBI Taxonomy" id="152371"/>
    <lineage>
        <taxon>Eukaryota</taxon>
        <taxon>Viridiplantae</taxon>
        <taxon>Streptophyta</taxon>
        <taxon>Embryophyta</taxon>
        <taxon>Tracheophyta</taxon>
        <taxon>Spermatophyta</taxon>
        <taxon>Magnoliopsida</taxon>
        <taxon>Ranunculales</taxon>
        <taxon>Menispermaceae</taxon>
        <taxon>Menispermoideae</taxon>
        <taxon>Cissampelideae</taxon>
        <taxon>Stephania</taxon>
    </lineage>
</organism>
<gene>
    <name evidence="10" type="ORF">Syun_027456</name>
</gene>
<evidence type="ECO:0000259" key="9">
    <source>
        <dbReference type="Pfam" id="PF22600"/>
    </source>
</evidence>
<keyword evidence="6" id="KW-0460">Magnesium</keyword>
<evidence type="ECO:0000259" key="8">
    <source>
        <dbReference type="Pfam" id="PF03828"/>
    </source>
</evidence>
<evidence type="ECO:0000256" key="3">
    <source>
        <dbReference type="ARBA" id="ARBA00012388"/>
    </source>
</evidence>
<dbReference type="EMBL" id="JBBNAF010000012">
    <property type="protein sequence ID" value="KAK9092545.1"/>
    <property type="molecule type" value="Genomic_DNA"/>
</dbReference>
<dbReference type="Gene3D" id="3.30.460.10">
    <property type="entry name" value="Beta Polymerase, domain 2"/>
    <property type="match status" value="1"/>
</dbReference>
<dbReference type="GO" id="GO:0043634">
    <property type="term" value="P:polyadenylation-dependent ncRNA catabolic process"/>
    <property type="evidence" value="ECO:0007669"/>
    <property type="project" value="TreeGrafter"/>
</dbReference>
<dbReference type="GO" id="GO:0031499">
    <property type="term" value="C:TRAMP complex"/>
    <property type="evidence" value="ECO:0007669"/>
    <property type="project" value="TreeGrafter"/>
</dbReference>
<proteinExistence type="inferred from homology"/>